<name>A0A2K2DPB5_BRADI</name>
<proteinExistence type="predicted"/>
<evidence type="ECO:0000313" key="3">
    <source>
        <dbReference type="EnsemblPlants" id="PNT76123"/>
    </source>
</evidence>
<gene>
    <name evidence="2" type="ORF">BRADI_1g44422v3</name>
</gene>
<evidence type="ECO:0000313" key="4">
    <source>
        <dbReference type="Proteomes" id="UP000008810"/>
    </source>
</evidence>
<dbReference type="EMBL" id="CM000880">
    <property type="protein sequence ID" value="PNT76123.1"/>
    <property type="molecule type" value="Genomic_DNA"/>
</dbReference>
<feature type="region of interest" description="Disordered" evidence="1">
    <location>
        <begin position="1"/>
        <end position="100"/>
    </location>
</feature>
<dbReference type="InParanoid" id="A0A2K2DPB5"/>
<feature type="compositionally biased region" description="Low complexity" evidence="1">
    <location>
        <begin position="82"/>
        <end position="97"/>
    </location>
</feature>
<dbReference type="AlphaFoldDB" id="A0A2K2DPB5"/>
<feature type="compositionally biased region" description="Basic residues" evidence="1">
    <location>
        <begin position="46"/>
        <end position="55"/>
    </location>
</feature>
<accession>A0A2K2DPB5</accession>
<keyword evidence="4" id="KW-1185">Reference proteome</keyword>
<reference evidence="2" key="2">
    <citation type="submission" date="2017-06" db="EMBL/GenBank/DDBJ databases">
        <title>WGS assembly of Brachypodium distachyon.</title>
        <authorList>
            <consortium name="The International Brachypodium Initiative"/>
            <person name="Lucas S."/>
            <person name="Harmon-Smith M."/>
            <person name="Lail K."/>
            <person name="Tice H."/>
            <person name="Grimwood J."/>
            <person name="Bruce D."/>
            <person name="Barry K."/>
            <person name="Shu S."/>
            <person name="Lindquist E."/>
            <person name="Wang M."/>
            <person name="Pitluck S."/>
            <person name="Vogel J.P."/>
            <person name="Garvin D.F."/>
            <person name="Mockler T.C."/>
            <person name="Schmutz J."/>
            <person name="Rokhsar D."/>
            <person name="Bevan M.W."/>
        </authorList>
    </citation>
    <scope>NUCLEOTIDE SEQUENCE</scope>
    <source>
        <strain evidence="2">Bd21</strain>
    </source>
</reference>
<reference evidence="3" key="3">
    <citation type="submission" date="2018-08" db="UniProtKB">
        <authorList>
            <consortium name="EnsemblPlants"/>
        </authorList>
    </citation>
    <scope>IDENTIFICATION</scope>
    <source>
        <strain evidence="3">cv. Bd21</strain>
    </source>
</reference>
<dbReference type="Proteomes" id="UP000008810">
    <property type="component" value="Chromosome 1"/>
</dbReference>
<dbReference type="EnsemblPlants" id="PNT76123">
    <property type="protein sequence ID" value="PNT76123"/>
    <property type="gene ID" value="BRADI_1g44422v3"/>
</dbReference>
<reference evidence="2 3" key="1">
    <citation type="journal article" date="2010" name="Nature">
        <title>Genome sequencing and analysis of the model grass Brachypodium distachyon.</title>
        <authorList>
            <consortium name="International Brachypodium Initiative"/>
        </authorList>
    </citation>
    <scope>NUCLEOTIDE SEQUENCE [LARGE SCALE GENOMIC DNA]</scope>
    <source>
        <strain evidence="2 3">Bd21</strain>
    </source>
</reference>
<organism evidence="2">
    <name type="scientific">Brachypodium distachyon</name>
    <name type="common">Purple false brome</name>
    <name type="synonym">Trachynia distachya</name>
    <dbReference type="NCBI Taxonomy" id="15368"/>
    <lineage>
        <taxon>Eukaryota</taxon>
        <taxon>Viridiplantae</taxon>
        <taxon>Streptophyta</taxon>
        <taxon>Embryophyta</taxon>
        <taxon>Tracheophyta</taxon>
        <taxon>Spermatophyta</taxon>
        <taxon>Magnoliopsida</taxon>
        <taxon>Liliopsida</taxon>
        <taxon>Poales</taxon>
        <taxon>Poaceae</taxon>
        <taxon>BOP clade</taxon>
        <taxon>Pooideae</taxon>
        <taxon>Stipodae</taxon>
        <taxon>Brachypodieae</taxon>
        <taxon>Brachypodium</taxon>
    </lineage>
</organism>
<dbReference type="Gramene" id="PNT76123">
    <property type="protein sequence ID" value="PNT76123"/>
    <property type="gene ID" value="BRADI_1g44422v3"/>
</dbReference>
<sequence>MAHGSSKACHCGGASPREGAGGSAKKSGDTSLRPAGSPTSPSRGQKGPKRGRGPRAPREVAGPGRGGKKWVPKGATVPPPEASEATPEPTPKPAAVADTGDLVPVVDSGKIPTDLAVMANVLGTEYSVLAAAPPAVVGLASVAAAAGVGYLNGAHKFSGRVEGRFGNEKLLNN</sequence>
<evidence type="ECO:0000256" key="1">
    <source>
        <dbReference type="SAM" id="MobiDB-lite"/>
    </source>
</evidence>
<evidence type="ECO:0000313" key="2">
    <source>
        <dbReference type="EMBL" id="PNT76123.1"/>
    </source>
</evidence>
<protein>
    <submittedName>
        <fullName evidence="2 3">Uncharacterized protein</fullName>
    </submittedName>
</protein>